<protein>
    <submittedName>
        <fullName evidence="9">UbiH/UbiF family hydroxylase</fullName>
    </submittedName>
</protein>
<dbReference type="SUPFAM" id="SSF51905">
    <property type="entry name" value="FAD/NAD(P)-binding domain"/>
    <property type="match status" value="1"/>
</dbReference>
<dbReference type="AlphaFoldDB" id="A0A3A1WUJ2"/>
<dbReference type="InterPro" id="IPR036188">
    <property type="entry name" value="FAD/NAD-bd_sf"/>
</dbReference>
<evidence type="ECO:0000256" key="4">
    <source>
        <dbReference type="ARBA" id="ARBA00022630"/>
    </source>
</evidence>
<dbReference type="PANTHER" id="PTHR43876">
    <property type="entry name" value="UBIQUINONE BIOSYNTHESIS MONOOXYGENASE COQ6, MITOCHONDRIAL"/>
    <property type="match status" value="1"/>
</dbReference>
<dbReference type="InterPro" id="IPR002938">
    <property type="entry name" value="FAD-bd"/>
</dbReference>
<evidence type="ECO:0000256" key="6">
    <source>
        <dbReference type="ARBA" id="ARBA00023002"/>
    </source>
</evidence>
<comment type="cofactor">
    <cofactor evidence="1">
        <name>FAD</name>
        <dbReference type="ChEBI" id="CHEBI:57692"/>
    </cofactor>
</comment>
<keyword evidence="10" id="KW-1185">Reference proteome</keyword>
<dbReference type="Proteomes" id="UP000265750">
    <property type="component" value="Unassembled WGS sequence"/>
</dbReference>
<dbReference type="NCBIfam" id="NF005691">
    <property type="entry name" value="PRK07494.1"/>
    <property type="match status" value="1"/>
</dbReference>
<dbReference type="Pfam" id="PF01494">
    <property type="entry name" value="FAD_binding_3"/>
    <property type="match status" value="1"/>
</dbReference>
<keyword evidence="6" id="KW-0560">Oxidoreductase</keyword>
<dbReference type="UniPathway" id="UPA00232"/>
<dbReference type="PANTHER" id="PTHR43876:SF7">
    <property type="entry name" value="UBIQUINONE BIOSYNTHESIS MONOOXYGENASE COQ6, MITOCHONDRIAL"/>
    <property type="match status" value="1"/>
</dbReference>
<dbReference type="GO" id="GO:0006744">
    <property type="term" value="P:ubiquinone biosynthetic process"/>
    <property type="evidence" value="ECO:0007669"/>
    <property type="project" value="UniProtKB-UniPathway"/>
</dbReference>
<organism evidence="9 10">
    <name type="scientific">Aureimonas flava</name>
    <dbReference type="NCBI Taxonomy" id="2320271"/>
    <lineage>
        <taxon>Bacteria</taxon>
        <taxon>Pseudomonadati</taxon>
        <taxon>Pseudomonadota</taxon>
        <taxon>Alphaproteobacteria</taxon>
        <taxon>Hyphomicrobiales</taxon>
        <taxon>Aurantimonadaceae</taxon>
        <taxon>Aureimonas</taxon>
    </lineage>
</organism>
<gene>
    <name evidence="9" type="ORF">D3218_09765</name>
</gene>
<dbReference type="GO" id="GO:0004497">
    <property type="term" value="F:monooxygenase activity"/>
    <property type="evidence" value="ECO:0007669"/>
    <property type="project" value="UniProtKB-KW"/>
</dbReference>
<name>A0A3A1WUJ2_9HYPH</name>
<accession>A0A3A1WUJ2</accession>
<evidence type="ECO:0000256" key="2">
    <source>
        <dbReference type="ARBA" id="ARBA00004749"/>
    </source>
</evidence>
<dbReference type="Gene3D" id="3.50.50.60">
    <property type="entry name" value="FAD/NAD(P)-binding domain"/>
    <property type="match status" value="2"/>
</dbReference>
<evidence type="ECO:0000313" key="10">
    <source>
        <dbReference type="Proteomes" id="UP000265750"/>
    </source>
</evidence>
<sequence length="407" mass="43152">MNPSRHEIGIVGGGLAGASAALAFARAGFDTVHVAAPASADGRSTALIGPSVRFLERLDVLAALDGRAQPMFAMRIVDDTGRLLRAATVEFRAAEIDLPYFGLNVLNRDLLDVVRAEGDRLPGRLRRIEETVAAVELDADHATLVTDAGRTVACRLLIGSDGRRSVVREAMGAPARSWSYPQVALVLNFEHQREHEGVSTEFHTASGPFTQVPLPGRRSSLVWVETPEEAARLKDLPLDRLSDEVERRMHSILGSVSVEAPVQSFPLSGASVMRLAGQRCALVGEAAHVFPPIGAQGLNLGLRDAEALLACAEAHRDDPGGAAMLADFEARRRADVATRTAAVDLLNRSLLTGFLPVQALRAVGLGALAALPVLRHALMREGVEPGSAVAGMMARARALLPGQRASG</sequence>
<evidence type="ECO:0000256" key="1">
    <source>
        <dbReference type="ARBA" id="ARBA00001974"/>
    </source>
</evidence>
<dbReference type="GO" id="GO:0016705">
    <property type="term" value="F:oxidoreductase activity, acting on paired donors, with incorporation or reduction of molecular oxygen"/>
    <property type="evidence" value="ECO:0007669"/>
    <property type="project" value="InterPro"/>
</dbReference>
<dbReference type="NCBIfam" id="TIGR01988">
    <property type="entry name" value="Ubi-OHases"/>
    <property type="match status" value="1"/>
</dbReference>
<dbReference type="GO" id="GO:0071949">
    <property type="term" value="F:FAD binding"/>
    <property type="evidence" value="ECO:0007669"/>
    <property type="project" value="InterPro"/>
</dbReference>
<feature type="domain" description="FAD-binding" evidence="8">
    <location>
        <begin position="7"/>
        <end position="334"/>
    </location>
</feature>
<dbReference type="RefSeq" id="WP_119539868.1">
    <property type="nucleotide sequence ID" value="NZ_QYRN01000004.1"/>
</dbReference>
<keyword evidence="4" id="KW-0285">Flavoprotein</keyword>
<evidence type="ECO:0000256" key="5">
    <source>
        <dbReference type="ARBA" id="ARBA00022827"/>
    </source>
</evidence>
<dbReference type="OrthoDB" id="9796623at2"/>
<evidence type="ECO:0000256" key="3">
    <source>
        <dbReference type="ARBA" id="ARBA00005349"/>
    </source>
</evidence>
<evidence type="ECO:0000259" key="8">
    <source>
        <dbReference type="Pfam" id="PF01494"/>
    </source>
</evidence>
<proteinExistence type="inferred from homology"/>
<reference evidence="10" key="1">
    <citation type="submission" date="2018-09" db="EMBL/GenBank/DDBJ databases">
        <authorList>
            <person name="Tuo L."/>
        </authorList>
    </citation>
    <scope>NUCLEOTIDE SEQUENCE [LARGE SCALE GENOMIC DNA]</scope>
    <source>
        <strain evidence="10">M2BS4Y-1</strain>
    </source>
</reference>
<comment type="caution">
    <text evidence="9">The sequence shown here is derived from an EMBL/GenBank/DDBJ whole genome shotgun (WGS) entry which is preliminary data.</text>
</comment>
<dbReference type="EMBL" id="QYRN01000004">
    <property type="protein sequence ID" value="RIY01611.1"/>
    <property type="molecule type" value="Genomic_DNA"/>
</dbReference>
<dbReference type="InterPro" id="IPR010971">
    <property type="entry name" value="UbiH/COQ6"/>
</dbReference>
<comment type="pathway">
    <text evidence="2">Cofactor biosynthesis; ubiquinone biosynthesis.</text>
</comment>
<keyword evidence="7" id="KW-0503">Monooxygenase</keyword>
<comment type="similarity">
    <text evidence="3">Belongs to the UbiH/COQ6 family.</text>
</comment>
<evidence type="ECO:0000313" key="9">
    <source>
        <dbReference type="EMBL" id="RIY01611.1"/>
    </source>
</evidence>
<keyword evidence="5" id="KW-0274">FAD</keyword>
<dbReference type="PRINTS" id="PR00420">
    <property type="entry name" value="RNGMNOXGNASE"/>
</dbReference>
<dbReference type="InterPro" id="IPR051205">
    <property type="entry name" value="UbiH/COQ6_monooxygenase"/>
</dbReference>
<evidence type="ECO:0000256" key="7">
    <source>
        <dbReference type="ARBA" id="ARBA00023033"/>
    </source>
</evidence>